<dbReference type="EMBL" id="JAPQKI010000002">
    <property type="protein sequence ID" value="KAJ5111244.1"/>
    <property type="molecule type" value="Genomic_DNA"/>
</dbReference>
<keyword evidence="3" id="KW-0645">Protease</keyword>
<dbReference type="InterPro" id="IPR001563">
    <property type="entry name" value="Peptidase_S10"/>
</dbReference>
<dbReference type="AlphaFoldDB" id="A0A9W9G364"/>
<accession>A0A9W9G364</accession>
<evidence type="ECO:0000313" key="7">
    <source>
        <dbReference type="Proteomes" id="UP001149074"/>
    </source>
</evidence>
<dbReference type="GeneID" id="81353252"/>
<keyword evidence="5" id="KW-0325">Glycoprotein</keyword>
<protein>
    <submittedName>
        <fullName evidence="6">Uncharacterized protein</fullName>
    </submittedName>
</protein>
<dbReference type="RefSeq" id="XP_056479314.1">
    <property type="nucleotide sequence ID" value="XM_056614273.1"/>
</dbReference>
<reference evidence="6" key="1">
    <citation type="submission" date="2022-11" db="EMBL/GenBank/DDBJ databases">
        <authorList>
            <person name="Petersen C."/>
        </authorList>
    </citation>
    <scope>NUCLEOTIDE SEQUENCE</scope>
    <source>
        <strain evidence="6">IBT 30761</strain>
    </source>
</reference>
<evidence type="ECO:0000256" key="2">
    <source>
        <dbReference type="ARBA" id="ARBA00022645"/>
    </source>
</evidence>
<keyword evidence="7" id="KW-1185">Reference proteome</keyword>
<dbReference type="Gene3D" id="3.40.50.1820">
    <property type="entry name" value="alpha/beta hydrolase"/>
    <property type="match status" value="1"/>
</dbReference>
<name>A0A9W9G364_9EURO</name>
<dbReference type="GO" id="GO:0004185">
    <property type="term" value="F:serine-type carboxypeptidase activity"/>
    <property type="evidence" value="ECO:0007669"/>
    <property type="project" value="InterPro"/>
</dbReference>
<dbReference type="GO" id="GO:0006508">
    <property type="term" value="P:proteolysis"/>
    <property type="evidence" value="ECO:0007669"/>
    <property type="project" value="UniProtKB-KW"/>
</dbReference>
<evidence type="ECO:0000256" key="3">
    <source>
        <dbReference type="ARBA" id="ARBA00022670"/>
    </source>
</evidence>
<dbReference type="GO" id="GO:0072330">
    <property type="term" value="P:monocarboxylic acid biosynthetic process"/>
    <property type="evidence" value="ECO:0007669"/>
    <property type="project" value="UniProtKB-ARBA"/>
</dbReference>
<evidence type="ECO:0000256" key="1">
    <source>
        <dbReference type="ARBA" id="ARBA00009431"/>
    </source>
</evidence>
<keyword evidence="4" id="KW-0378">Hydrolase</keyword>
<dbReference type="GO" id="GO:0017000">
    <property type="term" value="P:antibiotic biosynthetic process"/>
    <property type="evidence" value="ECO:0007669"/>
    <property type="project" value="UniProtKB-ARBA"/>
</dbReference>
<evidence type="ECO:0000256" key="4">
    <source>
        <dbReference type="ARBA" id="ARBA00022801"/>
    </source>
</evidence>
<comment type="caution">
    <text evidence="6">The sequence shown here is derived from an EMBL/GenBank/DDBJ whole genome shotgun (WGS) entry which is preliminary data.</text>
</comment>
<dbReference type="InterPro" id="IPR029058">
    <property type="entry name" value="AB_hydrolase_fold"/>
</dbReference>
<dbReference type="OrthoDB" id="443318at2759"/>
<keyword evidence="2" id="KW-0121">Carboxypeptidase</keyword>
<evidence type="ECO:0000256" key="5">
    <source>
        <dbReference type="ARBA" id="ARBA00023180"/>
    </source>
</evidence>
<dbReference type="Pfam" id="PF00450">
    <property type="entry name" value="Peptidase_S10"/>
    <property type="match status" value="1"/>
</dbReference>
<proteinExistence type="inferred from homology"/>
<evidence type="ECO:0000313" key="6">
    <source>
        <dbReference type="EMBL" id="KAJ5111244.1"/>
    </source>
</evidence>
<dbReference type="Proteomes" id="UP001149074">
    <property type="component" value="Unassembled WGS sequence"/>
</dbReference>
<gene>
    <name evidence="6" type="ORF">N7532_001779</name>
</gene>
<reference evidence="6" key="2">
    <citation type="journal article" date="2023" name="IMA Fungus">
        <title>Comparative genomic study of the Penicillium genus elucidates a diverse pangenome and 15 lateral gene transfer events.</title>
        <authorList>
            <person name="Petersen C."/>
            <person name="Sorensen T."/>
            <person name="Nielsen M.R."/>
            <person name="Sondergaard T.E."/>
            <person name="Sorensen J.L."/>
            <person name="Fitzpatrick D.A."/>
            <person name="Frisvad J.C."/>
            <person name="Nielsen K.L."/>
        </authorList>
    </citation>
    <scope>NUCLEOTIDE SEQUENCE</scope>
    <source>
        <strain evidence="6">IBT 30761</strain>
    </source>
</reference>
<dbReference type="SUPFAM" id="SSF53474">
    <property type="entry name" value="alpha/beta-Hydrolases"/>
    <property type="match status" value="1"/>
</dbReference>
<organism evidence="6 7">
    <name type="scientific">Penicillium argentinense</name>
    <dbReference type="NCBI Taxonomy" id="1131581"/>
    <lineage>
        <taxon>Eukaryota</taxon>
        <taxon>Fungi</taxon>
        <taxon>Dikarya</taxon>
        <taxon>Ascomycota</taxon>
        <taxon>Pezizomycotina</taxon>
        <taxon>Eurotiomycetes</taxon>
        <taxon>Eurotiomycetidae</taxon>
        <taxon>Eurotiales</taxon>
        <taxon>Aspergillaceae</taxon>
        <taxon>Penicillium</taxon>
    </lineage>
</organism>
<comment type="similarity">
    <text evidence="1">Belongs to the peptidase S10 family.</text>
</comment>
<sequence>MGVGAWSGYVSLPKEFLNNMENMSVDYDINLFFWYFEARHNPSSAPTSIYLGGGPGRTSLDSMSGFPCNINPDSNSMKLNPLSWNKHVYGNDTEHDRTGLADPVKFAQVWFQEFPDYRTTNKKVSLWGTSPPTWLTWHRQWLHRYKAQAASFPHIEYNNTYGIQLYNHTMYSVLMQNVTAPKTGCYDLVDQYRVAAAEGDSTGQGTNETVNAACQTASAVYFVQVLEAYMVCSQFDLARLRIDSDEPNYFNGFFNQRWPHISHDTKTNECKFTGMGVENISLAAGFHSAPSLRAAGYEDVRTNKTYKGGVVRQHGISRFRVFQGGHAVAAYEPETIYRIFQRSMFGLDVATGHIKTDSHYSSKGPRSNWHIKNQIPVENRETVSYTNQLA</sequence>